<dbReference type="EMBL" id="NSGR01000004">
    <property type="protein sequence ID" value="PCH13719.1"/>
    <property type="molecule type" value="Genomic_DNA"/>
</dbReference>
<evidence type="ECO:0000313" key="5">
    <source>
        <dbReference type="EMBL" id="PCH13719.1"/>
    </source>
</evidence>
<dbReference type="Gene3D" id="3.40.50.10350">
    <property type="entry name" value="Glycerate kinase, domain 1"/>
    <property type="match status" value="2"/>
</dbReference>
<dbReference type="AlphaFoldDB" id="A0A854WPE6"/>
<dbReference type="SUPFAM" id="SSF110738">
    <property type="entry name" value="Glycerate kinase I"/>
    <property type="match status" value="1"/>
</dbReference>
<protein>
    <submittedName>
        <fullName evidence="5">Glycerate kinase</fullName>
    </submittedName>
</protein>
<dbReference type="PIRSF" id="PIRSF006078">
    <property type="entry name" value="GlxK"/>
    <property type="match status" value="1"/>
</dbReference>
<accession>A0A854WPE6</accession>
<keyword evidence="3 4" id="KW-0418">Kinase</keyword>
<dbReference type="PANTHER" id="PTHR21599">
    <property type="entry name" value="GLYCERATE KINASE"/>
    <property type="match status" value="1"/>
</dbReference>
<comment type="caution">
    <text evidence="5">The sequence shown here is derived from an EMBL/GenBank/DDBJ whole genome shotgun (WGS) entry which is preliminary data.</text>
</comment>
<keyword evidence="2 4" id="KW-0808">Transferase</keyword>
<dbReference type="Gene3D" id="3.90.1510.10">
    <property type="entry name" value="Glycerate kinase, domain 2"/>
    <property type="match status" value="2"/>
</dbReference>
<dbReference type="PANTHER" id="PTHR21599:SF0">
    <property type="entry name" value="GLYCERATE KINASE"/>
    <property type="match status" value="1"/>
</dbReference>
<proteinExistence type="inferred from homology"/>
<organism evidence="5 6">
    <name type="scientific">Streptococcus parauberis</name>
    <dbReference type="NCBI Taxonomy" id="1348"/>
    <lineage>
        <taxon>Bacteria</taxon>
        <taxon>Bacillati</taxon>
        <taxon>Bacillota</taxon>
        <taxon>Bacilli</taxon>
        <taxon>Lactobacillales</taxon>
        <taxon>Streptococcaceae</taxon>
        <taxon>Streptococcus</taxon>
    </lineage>
</organism>
<reference evidence="5 6" key="1">
    <citation type="submission" date="2016-06" db="EMBL/GenBank/DDBJ databases">
        <authorList>
            <person name="Haines A.N."/>
            <person name="Council K.R."/>
        </authorList>
    </citation>
    <scope>NUCLEOTIDE SEQUENCE [LARGE SCALE GENOMIC DNA]</scope>
    <source>
        <strain evidence="5 6">SP158-29</strain>
    </source>
</reference>
<dbReference type="InterPro" id="IPR018193">
    <property type="entry name" value="Glyc_kinase_flavodox-like_fold"/>
</dbReference>
<dbReference type="NCBIfam" id="TIGR00045">
    <property type="entry name" value="glycerate kinase"/>
    <property type="match status" value="1"/>
</dbReference>
<evidence type="ECO:0000256" key="1">
    <source>
        <dbReference type="ARBA" id="ARBA00006284"/>
    </source>
</evidence>
<gene>
    <name evidence="5" type="primary">glxK</name>
    <name evidence="5" type="ORF">A9Y57_00353</name>
</gene>
<evidence type="ECO:0000256" key="2">
    <source>
        <dbReference type="ARBA" id="ARBA00022679"/>
    </source>
</evidence>
<dbReference type="InterPro" id="IPR004381">
    <property type="entry name" value="Glycerate_kinase"/>
</dbReference>
<evidence type="ECO:0000313" key="6">
    <source>
        <dbReference type="Proteomes" id="UP000217465"/>
    </source>
</evidence>
<name>A0A854WPE6_9STRE</name>
<comment type="similarity">
    <text evidence="1 4">Belongs to the glycerate kinase type-1 family.</text>
</comment>
<dbReference type="InterPro" id="IPR018197">
    <property type="entry name" value="Glycerate_kinase_RE-like"/>
</dbReference>
<dbReference type="Proteomes" id="UP000217465">
    <property type="component" value="Unassembled WGS sequence"/>
</dbReference>
<dbReference type="GO" id="GO:0031388">
    <property type="term" value="P:organic acid phosphorylation"/>
    <property type="evidence" value="ECO:0007669"/>
    <property type="project" value="UniProtKB-UniRule"/>
</dbReference>
<evidence type="ECO:0000256" key="4">
    <source>
        <dbReference type="PIRNR" id="PIRNR006078"/>
    </source>
</evidence>
<evidence type="ECO:0000256" key="3">
    <source>
        <dbReference type="ARBA" id="ARBA00022777"/>
    </source>
</evidence>
<sequence>MKILVAIDSFKGSASSKELNLTCKEAIESVISKAKVITFSIADGGEGTIDALSEHIKSERVEIETIDLMGKKIKTYYLISERKAFIESAKVIGLDRIIPSVETVSKATTFGLGTLVKDAIDKECTEIYMSLGGSGTSDGGIGFLESMGFDKDSCQFNHQFIKKGISIIAIADVTNPYAGEQGYANVFGPQKGANRKQVEEMNSNSLAFSKRVNETIGVNLQSIPGTGAAGGLGGAITILGGKIQPGFETISSLIKLEESIKDADLVITGEGKLDGQSQGGKVPVAISQMAKKYGVPSIAICGSLEDDPKLEEIFLGTFSIQREFLSLEEALDNQKTKENVSSIIKSIMKVISVNGL</sequence>
<dbReference type="InterPro" id="IPR036129">
    <property type="entry name" value="Glycerate_kinase_sf"/>
</dbReference>
<dbReference type="RefSeq" id="WP_096633322.1">
    <property type="nucleotide sequence ID" value="NZ_NSGR01000004.1"/>
</dbReference>
<dbReference type="Pfam" id="PF02595">
    <property type="entry name" value="Gly_kinase"/>
    <property type="match status" value="1"/>
</dbReference>
<dbReference type="GO" id="GO:0008887">
    <property type="term" value="F:glycerate kinase activity"/>
    <property type="evidence" value="ECO:0007669"/>
    <property type="project" value="UniProtKB-UniRule"/>
</dbReference>